<evidence type="ECO:0000256" key="3">
    <source>
        <dbReference type="ARBA" id="ARBA00023125"/>
    </source>
</evidence>
<comment type="caution">
    <text evidence="5">The sequence shown here is derived from an EMBL/GenBank/DDBJ whole genome shotgun (WGS) entry which is preliminary data.</text>
</comment>
<dbReference type="InterPro" id="IPR036390">
    <property type="entry name" value="WH_DNA-bd_sf"/>
</dbReference>
<dbReference type="InterPro" id="IPR036388">
    <property type="entry name" value="WH-like_DNA-bd_sf"/>
</dbReference>
<dbReference type="GO" id="GO:0045892">
    <property type="term" value="P:negative regulation of DNA-templated transcription"/>
    <property type="evidence" value="ECO:0007669"/>
    <property type="project" value="InterPro"/>
</dbReference>
<keyword evidence="2" id="KW-0805">Transcription regulation</keyword>
<keyword evidence="6" id="KW-1185">Reference proteome</keyword>
<dbReference type="EMBL" id="JACYTR010000007">
    <property type="protein sequence ID" value="MBD8525252.1"/>
    <property type="molecule type" value="Genomic_DNA"/>
</dbReference>
<name>A0AAW3ZJB5_9GAMM</name>
<reference evidence="5 6" key="1">
    <citation type="submission" date="2020-09" db="EMBL/GenBank/DDBJ databases">
        <title>Pseudoxanthomonas sp. CAU 1598 isolated from sand of Yaerae Beach.</title>
        <authorList>
            <person name="Kim W."/>
        </authorList>
    </citation>
    <scope>NUCLEOTIDE SEQUENCE [LARGE SCALE GENOMIC DNA]</scope>
    <source>
        <strain evidence="5 6">CAU 1598</strain>
    </source>
</reference>
<protein>
    <submittedName>
        <fullName evidence="5">BlaI/MecI/CopY family transcriptional regulator</fullName>
    </submittedName>
</protein>
<evidence type="ECO:0000256" key="4">
    <source>
        <dbReference type="ARBA" id="ARBA00023163"/>
    </source>
</evidence>
<proteinExistence type="inferred from homology"/>
<accession>A0AAW3ZJB5</accession>
<dbReference type="AlphaFoldDB" id="A0AAW3ZJB5"/>
<gene>
    <name evidence="5" type="ORF">IFO71_05795</name>
</gene>
<dbReference type="Pfam" id="PF03965">
    <property type="entry name" value="Penicillinase_R"/>
    <property type="match status" value="1"/>
</dbReference>
<dbReference type="Gene3D" id="1.10.4040.10">
    <property type="entry name" value="Penicillinase repressor domain"/>
    <property type="match status" value="1"/>
</dbReference>
<comment type="similarity">
    <text evidence="1">Belongs to the BlaI transcriptional regulatory family.</text>
</comment>
<evidence type="ECO:0000313" key="5">
    <source>
        <dbReference type="EMBL" id="MBD8525252.1"/>
    </source>
</evidence>
<evidence type="ECO:0000313" key="6">
    <source>
        <dbReference type="Proteomes" id="UP000613768"/>
    </source>
</evidence>
<dbReference type="GO" id="GO:0003677">
    <property type="term" value="F:DNA binding"/>
    <property type="evidence" value="ECO:0007669"/>
    <property type="project" value="UniProtKB-KW"/>
</dbReference>
<dbReference type="RefSeq" id="WP_192028591.1">
    <property type="nucleotide sequence ID" value="NZ_JACYTR010000007.1"/>
</dbReference>
<keyword evidence="3" id="KW-0238">DNA-binding</keyword>
<dbReference type="Proteomes" id="UP000613768">
    <property type="component" value="Unassembled WGS sequence"/>
</dbReference>
<dbReference type="PIRSF" id="PIRSF019455">
    <property type="entry name" value="CopR_AtkY"/>
    <property type="match status" value="1"/>
</dbReference>
<dbReference type="SUPFAM" id="SSF46785">
    <property type="entry name" value="Winged helix' DNA-binding domain"/>
    <property type="match status" value="1"/>
</dbReference>
<organism evidence="5 6">
    <name type="scientific">Pseudomarimonas arenosa</name>
    <dbReference type="NCBI Taxonomy" id="2774145"/>
    <lineage>
        <taxon>Bacteria</taxon>
        <taxon>Pseudomonadati</taxon>
        <taxon>Pseudomonadota</taxon>
        <taxon>Gammaproteobacteria</taxon>
        <taxon>Lysobacterales</taxon>
        <taxon>Lysobacteraceae</taxon>
        <taxon>Pseudomarimonas</taxon>
    </lineage>
</organism>
<evidence type="ECO:0000256" key="1">
    <source>
        <dbReference type="ARBA" id="ARBA00011046"/>
    </source>
</evidence>
<dbReference type="InterPro" id="IPR005650">
    <property type="entry name" value="BlaI_family"/>
</dbReference>
<evidence type="ECO:0000256" key="2">
    <source>
        <dbReference type="ARBA" id="ARBA00023015"/>
    </source>
</evidence>
<dbReference type="Gene3D" id="1.10.10.10">
    <property type="entry name" value="Winged helix-like DNA-binding domain superfamily/Winged helix DNA-binding domain"/>
    <property type="match status" value="1"/>
</dbReference>
<sequence length="136" mass="15008">MSDLDSSLSELQLDLMQVLWRRRQATVAEVVEALSERRELAHTTVATLLSRLEKRGLLAAERDGRQLVYRPLVAEQVVQRSMVSSLVDSLFGGRPEALLAHLVREQDIDRGDLDALAELLNGDFAGGDGGRKGGER</sequence>
<keyword evidence="4" id="KW-0804">Transcription</keyword>